<accession>A0ACB9MPL9</accession>
<dbReference type="EMBL" id="CM042888">
    <property type="protein sequence ID" value="KAI4326137.1"/>
    <property type="molecule type" value="Genomic_DNA"/>
</dbReference>
<evidence type="ECO:0000313" key="2">
    <source>
        <dbReference type="Proteomes" id="UP001057402"/>
    </source>
</evidence>
<sequence length="220" mass="23967">MNLSSPLGLPLVCSISPSRSVASSDPRISTTAHNVNFAISSRLGAVVQILKDCSISIPTGDAFGTKWLRQVHPLEDITMHSGLGDIIVGNRELILSRVKVHLNALKKYTYGKHIVARVEKLVAAGARKVLLLDELTTSLDETDQIGVIKAGKNCLDESDEVTGLWATHLLEELEYVDGALYMEDGSLRFLQGSTSHYAPVLVPNRQVPSCQPRPWISPCL</sequence>
<reference evidence="2" key="1">
    <citation type="journal article" date="2023" name="Front. Plant Sci.">
        <title>Chromosomal-level genome assembly of Melastoma candidum provides insights into trichome evolution.</title>
        <authorList>
            <person name="Zhong Y."/>
            <person name="Wu W."/>
            <person name="Sun C."/>
            <person name="Zou P."/>
            <person name="Liu Y."/>
            <person name="Dai S."/>
            <person name="Zhou R."/>
        </authorList>
    </citation>
    <scope>NUCLEOTIDE SEQUENCE [LARGE SCALE GENOMIC DNA]</scope>
</reference>
<comment type="caution">
    <text evidence="1">The sequence shown here is derived from an EMBL/GenBank/DDBJ whole genome shotgun (WGS) entry which is preliminary data.</text>
</comment>
<proteinExistence type="predicted"/>
<gene>
    <name evidence="1" type="ORF">MLD38_031479</name>
</gene>
<protein>
    <submittedName>
        <fullName evidence="1">Uncharacterized protein</fullName>
    </submittedName>
</protein>
<keyword evidence="2" id="KW-1185">Reference proteome</keyword>
<evidence type="ECO:0000313" key="1">
    <source>
        <dbReference type="EMBL" id="KAI4326137.1"/>
    </source>
</evidence>
<dbReference type="Proteomes" id="UP001057402">
    <property type="component" value="Chromosome 9"/>
</dbReference>
<name>A0ACB9MPL9_9MYRT</name>
<organism evidence="1 2">
    <name type="scientific">Melastoma candidum</name>
    <dbReference type="NCBI Taxonomy" id="119954"/>
    <lineage>
        <taxon>Eukaryota</taxon>
        <taxon>Viridiplantae</taxon>
        <taxon>Streptophyta</taxon>
        <taxon>Embryophyta</taxon>
        <taxon>Tracheophyta</taxon>
        <taxon>Spermatophyta</taxon>
        <taxon>Magnoliopsida</taxon>
        <taxon>eudicotyledons</taxon>
        <taxon>Gunneridae</taxon>
        <taxon>Pentapetalae</taxon>
        <taxon>rosids</taxon>
        <taxon>malvids</taxon>
        <taxon>Myrtales</taxon>
        <taxon>Melastomataceae</taxon>
        <taxon>Melastomatoideae</taxon>
        <taxon>Melastomateae</taxon>
        <taxon>Melastoma</taxon>
    </lineage>
</organism>